<dbReference type="InterPro" id="IPR036291">
    <property type="entry name" value="NAD(P)-bd_dom_sf"/>
</dbReference>
<dbReference type="Pfam" id="PF22725">
    <property type="entry name" value="GFO_IDH_MocA_C3"/>
    <property type="match status" value="1"/>
</dbReference>
<dbReference type="InterPro" id="IPR000683">
    <property type="entry name" value="Gfo/Idh/MocA-like_OxRdtase_N"/>
</dbReference>
<feature type="compositionally biased region" description="Basic and acidic residues" evidence="3">
    <location>
        <begin position="263"/>
        <end position="279"/>
    </location>
</feature>
<comment type="similarity">
    <text evidence="1">Belongs to the Gfo/Idh/MocA family.</text>
</comment>
<evidence type="ECO:0000256" key="2">
    <source>
        <dbReference type="ARBA" id="ARBA00023002"/>
    </source>
</evidence>
<evidence type="ECO:0000259" key="4">
    <source>
        <dbReference type="Pfam" id="PF01408"/>
    </source>
</evidence>
<dbReference type="PANTHER" id="PTHR22604:SF105">
    <property type="entry name" value="TRANS-1,2-DIHYDROBENZENE-1,2-DIOL DEHYDROGENASE"/>
    <property type="match status" value="1"/>
</dbReference>
<dbReference type="Proteomes" id="UP000785783">
    <property type="component" value="Unassembled WGS sequence"/>
</dbReference>
<accession>A0A937L342</accession>
<reference evidence="6" key="1">
    <citation type="submission" date="2020-10" db="EMBL/GenBank/DDBJ databases">
        <title>Microbiome of the Black Sea water column analyzed by genome centric metagenomics.</title>
        <authorList>
            <person name="Cabello-Yeves P.J."/>
            <person name="Callieri C."/>
            <person name="Picazo A."/>
            <person name="Mehrshad M."/>
            <person name="Haro-Moreno J.M."/>
            <person name="Roda-Garcia J."/>
            <person name="Dzembekova N."/>
            <person name="Slabakova V."/>
            <person name="Slabakova N."/>
            <person name="Moncheva S."/>
            <person name="Rodriguez-Valera F."/>
        </authorList>
    </citation>
    <scope>NUCLEOTIDE SEQUENCE</scope>
    <source>
        <strain evidence="6">BS307-5m-G5</strain>
    </source>
</reference>
<protein>
    <submittedName>
        <fullName evidence="6">Gfo/Idh/MocA family oxidoreductase</fullName>
    </submittedName>
</protein>
<dbReference type="EMBL" id="JADHOK010000059">
    <property type="protein sequence ID" value="MBL6762011.1"/>
    <property type="molecule type" value="Genomic_DNA"/>
</dbReference>
<sequence length="287" mass="30861">MSDHKIRWGILATGNIAAQFANDLKLSHSGELVAAASRDAAKAEAFCANHGGEAVTGYDALLARDDIDAVYIATPHDSHIEWAHKAISAGLPTLCEKPLGLNQGEVLDLYGAAARQKVLLVEALMYLMHPRMHLAKQLIDDGAIGTITGFSSSFGFAFPFTPDHRLYNIDRAGGGIVDIGIYPLTAARYFIGEPNGLTGEARLAPTGADAEANAVLAYDGFDAHLHCAIDTELEWHITVEGDKGTLKISQPWHPGPENNDILVTDKDGHETTHRSDDTRPLYAVEAD</sequence>
<dbReference type="Gene3D" id="3.40.50.720">
    <property type="entry name" value="NAD(P)-binding Rossmann-like Domain"/>
    <property type="match status" value="1"/>
</dbReference>
<gene>
    <name evidence="6" type="ORF">ISQ19_04860</name>
</gene>
<dbReference type="SUPFAM" id="SSF55347">
    <property type="entry name" value="Glyceraldehyde-3-phosphate dehydrogenase-like, C-terminal domain"/>
    <property type="match status" value="1"/>
</dbReference>
<evidence type="ECO:0000256" key="1">
    <source>
        <dbReference type="ARBA" id="ARBA00010928"/>
    </source>
</evidence>
<dbReference type="GO" id="GO:0016491">
    <property type="term" value="F:oxidoreductase activity"/>
    <property type="evidence" value="ECO:0007669"/>
    <property type="project" value="UniProtKB-KW"/>
</dbReference>
<dbReference type="InterPro" id="IPR050984">
    <property type="entry name" value="Gfo/Idh/MocA_domain"/>
</dbReference>
<feature type="non-terminal residue" evidence="6">
    <location>
        <position position="287"/>
    </location>
</feature>
<dbReference type="Pfam" id="PF01408">
    <property type="entry name" value="GFO_IDH_MocA"/>
    <property type="match status" value="1"/>
</dbReference>
<keyword evidence="2" id="KW-0560">Oxidoreductase</keyword>
<proteinExistence type="inferred from homology"/>
<feature type="domain" description="Gfo/Idh/MocA-like oxidoreductase N-terminal" evidence="4">
    <location>
        <begin position="6"/>
        <end position="120"/>
    </location>
</feature>
<organism evidence="6 7">
    <name type="scientific">PS1 clade bacterium</name>
    <dbReference type="NCBI Taxonomy" id="2175152"/>
    <lineage>
        <taxon>Bacteria</taxon>
        <taxon>Pseudomonadati</taxon>
        <taxon>Pseudomonadota</taxon>
        <taxon>Alphaproteobacteria</taxon>
        <taxon>PS1 clade</taxon>
    </lineage>
</organism>
<evidence type="ECO:0000313" key="6">
    <source>
        <dbReference type="EMBL" id="MBL6762011.1"/>
    </source>
</evidence>
<evidence type="ECO:0000256" key="3">
    <source>
        <dbReference type="SAM" id="MobiDB-lite"/>
    </source>
</evidence>
<feature type="domain" description="GFO/IDH/MocA-like oxidoreductase" evidence="5">
    <location>
        <begin position="134"/>
        <end position="246"/>
    </location>
</feature>
<dbReference type="AlphaFoldDB" id="A0A937L342"/>
<dbReference type="PANTHER" id="PTHR22604">
    <property type="entry name" value="OXIDOREDUCTASES"/>
    <property type="match status" value="1"/>
</dbReference>
<feature type="region of interest" description="Disordered" evidence="3">
    <location>
        <begin position="248"/>
        <end position="287"/>
    </location>
</feature>
<dbReference type="Gene3D" id="3.30.360.10">
    <property type="entry name" value="Dihydrodipicolinate Reductase, domain 2"/>
    <property type="match status" value="1"/>
</dbReference>
<dbReference type="GO" id="GO:0000166">
    <property type="term" value="F:nucleotide binding"/>
    <property type="evidence" value="ECO:0007669"/>
    <property type="project" value="InterPro"/>
</dbReference>
<comment type="caution">
    <text evidence="6">The sequence shown here is derived from an EMBL/GenBank/DDBJ whole genome shotgun (WGS) entry which is preliminary data.</text>
</comment>
<evidence type="ECO:0000313" key="7">
    <source>
        <dbReference type="Proteomes" id="UP000785783"/>
    </source>
</evidence>
<evidence type="ECO:0000259" key="5">
    <source>
        <dbReference type="Pfam" id="PF22725"/>
    </source>
</evidence>
<name>A0A937L342_9PROT</name>
<dbReference type="SUPFAM" id="SSF51735">
    <property type="entry name" value="NAD(P)-binding Rossmann-fold domains"/>
    <property type="match status" value="1"/>
</dbReference>
<dbReference type="InterPro" id="IPR055170">
    <property type="entry name" value="GFO_IDH_MocA-like_dom"/>
</dbReference>